<dbReference type="GO" id="GO:0005634">
    <property type="term" value="C:nucleus"/>
    <property type="evidence" value="ECO:0007669"/>
    <property type="project" value="UniProtKB-SubCell"/>
</dbReference>
<protein>
    <recommendedName>
        <fullName evidence="8">HORMA domain-containing protein</fullName>
    </recommendedName>
</protein>
<comment type="subcellular location">
    <subcellularLocation>
        <location evidence="2">Chromosome</location>
    </subcellularLocation>
    <subcellularLocation>
        <location evidence="1">Nucleus</location>
    </subcellularLocation>
</comment>
<name>A0AA38CMR8_TAXCH</name>
<reference evidence="9 10" key="1">
    <citation type="journal article" date="2021" name="Nat. Plants">
        <title>The Taxus genome provides insights into paclitaxel biosynthesis.</title>
        <authorList>
            <person name="Xiong X."/>
            <person name="Gou J."/>
            <person name="Liao Q."/>
            <person name="Li Y."/>
            <person name="Zhou Q."/>
            <person name="Bi G."/>
            <person name="Li C."/>
            <person name="Du R."/>
            <person name="Wang X."/>
            <person name="Sun T."/>
            <person name="Guo L."/>
            <person name="Liang H."/>
            <person name="Lu P."/>
            <person name="Wu Y."/>
            <person name="Zhang Z."/>
            <person name="Ro D.K."/>
            <person name="Shang Y."/>
            <person name="Huang S."/>
            <person name="Yan J."/>
        </authorList>
    </citation>
    <scope>NUCLEOTIDE SEQUENCE [LARGE SCALE GENOMIC DNA]</scope>
    <source>
        <strain evidence="9">Ta-2019</strain>
    </source>
</reference>
<evidence type="ECO:0000259" key="8">
    <source>
        <dbReference type="PROSITE" id="PS50815"/>
    </source>
</evidence>
<evidence type="ECO:0000256" key="7">
    <source>
        <dbReference type="SAM" id="MobiDB-lite"/>
    </source>
</evidence>
<dbReference type="InterPro" id="IPR036570">
    <property type="entry name" value="HORMA_dom_sf"/>
</dbReference>
<dbReference type="InterPro" id="IPR051294">
    <property type="entry name" value="HORMA_MeioticProgression"/>
</dbReference>
<sequence>MNEDREESVGKDHGSVGGPSLSVTIPKGMCTGGKCMEIQGPRMSYIDDPNKVLRARFQSTVPIDQLLAMKSFDEEGAYPQTRKMISWEIESHIDEPEFEVSQGALMKMPESKGDNPLVSAQQLSDEQVCNALNKVSIELEARLFGRNDRVKFLEVELEKREEELEERTKNLKQEELISAQLKRELREEKERVHEVYKKVESITDAIVLKHPDLAPPAQKYGSSLEFLEDLTCILTMERKTSGLRIHGRSSSTPGEGGQIEVAFSYGGSMSEEVSMNINRSGNKRQGTTFKSDSVDLTPNQMRSSACKMVRTLVQLMRTLDSMPEERTILMKLFYYDEVTPADYEPPFFRCCGEEDINSWTRTPLKMKIGDVNSKHFMIALKVKSILDPCEDENEEGDDVSMDGSSEKKKDDDAFESSTDSEISEEKSPGKDYDLVATETEKLKIALPEDNQMEDSDADTEDCEQETQNMARVKDWILSRHVDTLDLSDVLSNFPDISVVSTEEIMQKLMKQGMVKELRRDVYRVIKLKENGPEITSKEDPYRLVETEKEDPYCLVEAEIKKPVGFADDERMYMKALYHVLLMDHVTVPKLQDKLDGQVNQATVRKFIDKMMSDGYIDGKAPSNRRLGKRVIKSEMTAKKLLVLKTAFEIKQPLEMQGQAAFVKPIFPENPTVDKDSSTFARFHSMGSDATCHGVQSPAHLTKPGDFKKPASPACGSVMAKRATSRESTATRKEEHQPLTGDNVDISGCQNTPDSNFQDMRIRKISTVREPIYHHGKRLK</sequence>
<dbReference type="PANTHER" id="PTHR48225">
    <property type="entry name" value="HORMA DOMAIN-CONTAINING PROTEIN 1"/>
    <property type="match status" value="1"/>
</dbReference>
<keyword evidence="5" id="KW-0469">Meiosis</keyword>
<dbReference type="PROSITE" id="PS50815">
    <property type="entry name" value="HORMA"/>
    <property type="match status" value="1"/>
</dbReference>
<feature type="compositionally biased region" description="Acidic residues" evidence="7">
    <location>
        <begin position="389"/>
        <end position="400"/>
    </location>
</feature>
<feature type="compositionally biased region" description="Basic and acidic residues" evidence="7">
    <location>
        <begin position="423"/>
        <end position="434"/>
    </location>
</feature>
<proteinExistence type="predicted"/>
<feature type="non-terminal residue" evidence="9">
    <location>
        <position position="1"/>
    </location>
</feature>
<keyword evidence="4" id="KW-0539">Nucleus</keyword>
<evidence type="ECO:0000313" key="9">
    <source>
        <dbReference type="EMBL" id="KAH9303290.1"/>
    </source>
</evidence>
<gene>
    <name evidence="9" type="ORF">KI387_014873</name>
</gene>
<evidence type="ECO:0000256" key="6">
    <source>
        <dbReference type="SAM" id="Coils"/>
    </source>
</evidence>
<keyword evidence="6" id="KW-0175">Coiled coil</keyword>
<dbReference type="PANTHER" id="PTHR48225:SF7">
    <property type="entry name" value="MEIOSIS-SPECIFIC PROTEIN HOP1"/>
    <property type="match status" value="1"/>
</dbReference>
<organism evidence="9 10">
    <name type="scientific">Taxus chinensis</name>
    <name type="common">Chinese yew</name>
    <name type="synonym">Taxus wallichiana var. chinensis</name>
    <dbReference type="NCBI Taxonomy" id="29808"/>
    <lineage>
        <taxon>Eukaryota</taxon>
        <taxon>Viridiplantae</taxon>
        <taxon>Streptophyta</taxon>
        <taxon>Embryophyta</taxon>
        <taxon>Tracheophyta</taxon>
        <taxon>Spermatophyta</taxon>
        <taxon>Pinopsida</taxon>
        <taxon>Pinidae</taxon>
        <taxon>Conifers II</taxon>
        <taxon>Cupressales</taxon>
        <taxon>Taxaceae</taxon>
        <taxon>Taxus</taxon>
    </lineage>
</organism>
<dbReference type="AlphaFoldDB" id="A0AA38CMR8"/>
<comment type="caution">
    <text evidence="9">The sequence shown here is derived from an EMBL/GenBank/DDBJ whole genome shotgun (WGS) entry which is preliminary data.</text>
</comment>
<feature type="domain" description="HORMA" evidence="8">
    <location>
        <begin position="123"/>
        <end position="382"/>
    </location>
</feature>
<keyword evidence="10" id="KW-1185">Reference proteome</keyword>
<feature type="region of interest" description="Disordered" evidence="7">
    <location>
        <begin position="1"/>
        <end position="22"/>
    </location>
</feature>
<dbReference type="GO" id="GO:0051321">
    <property type="term" value="P:meiotic cell cycle"/>
    <property type="evidence" value="ECO:0007669"/>
    <property type="project" value="UniProtKB-KW"/>
</dbReference>
<evidence type="ECO:0000256" key="1">
    <source>
        <dbReference type="ARBA" id="ARBA00004123"/>
    </source>
</evidence>
<dbReference type="GO" id="GO:0005694">
    <property type="term" value="C:chromosome"/>
    <property type="evidence" value="ECO:0007669"/>
    <property type="project" value="UniProtKB-SubCell"/>
</dbReference>
<dbReference type="EMBL" id="JAHRHJ020000009">
    <property type="protein sequence ID" value="KAH9303290.1"/>
    <property type="molecule type" value="Genomic_DNA"/>
</dbReference>
<dbReference type="SUPFAM" id="SSF56019">
    <property type="entry name" value="The spindle assembly checkpoint protein mad2"/>
    <property type="match status" value="1"/>
</dbReference>
<feature type="region of interest" description="Disordered" evidence="7">
    <location>
        <begin position="719"/>
        <end position="755"/>
    </location>
</feature>
<dbReference type="Pfam" id="PF02301">
    <property type="entry name" value="HORMA"/>
    <property type="match status" value="1"/>
</dbReference>
<dbReference type="InterPro" id="IPR003511">
    <property type="entry name" value="HORMA_dom"/>
</dbReference>
<dbReference type="Gene3D" id="3.30.900.10">
    <property type="entry name" value="HORMA domain"/>
    <property type="match status" value="1"/>
</dbReference>
<dbReference type="Proteomes" id="UP000824469">
    <property type="component" value="Unassembled WGS sequence"/>
</dbReference>
<evidence type="ECO:0000256" key="2">
    <source>
        <dbReference type="ARBA" id="ARBA00004286"/>
    </source>
</evidence>
<accession>A0AA38CMR8</accession>
<evidence type="ECO:0000256" key="5">
    <source>
        <dbReference type="ARBA" id="ARBA00023254"/>
    </source>
</evidence>
<evidence type="ECO:0000313" key="10">
    <source>
        <dbReference type="Proteomes" id="UP000824469"/>
    </source>
</evidence>
<evidence type="ECO:0000256" key="4">
    <source>
        <dbReference type="ARBA" id="ARBA00023242"/>
    </source>
</evidence>
<feature type="region of interest" description="Disordered" evidence="7">
    <location>
        <begin position="389"/>
        <end position="434"/>
    </location>
</feature>
<keyword evidence="3" id="KW-0158">Chromosome</keyword>
<evidence type="ECO:0000256" key="3">
    <source>
        <dbReference type="ARBA" id="ARBA00022454"/>
    </source>
</evidence>
<feature type="coiled-coil region" evidence="6">
    <location>
        <begin position="150"/>
        <end position="202"/>
    </location>
</feature>